<dbReference type="SUPFAM" id="SSF53850">
    <property type="entry name" value="Periplasmic binding protein-like II"/>
    <property type="match status" value="1"/>
</dbReference>
<dbReference type="InterPro" id="IPR042100">
    <property type="entry name" value="Bug_dom1"/>
</dbReference>
<dbReference type="Proteomes" id="UP001524642">
    <property type="component" value="Unassembled WGS sequence"/>
</dbReference>
<dbReference type="Pfam" id="PF03401">
    <property type="entry name" value="TctC"/>
    <property type="match status" value="1"/>
</dbReference>
<dbReference type="PANTHER" id="PTHR42928">
    <property type="entry name" value="TRICARBOXYLATE-BINDING PROTEIN"/>
    <property type="match status" value="1"/>
</dbReference>
<gene>
    <name evidence="2" type="ORF">NRP21_13590</name>
</gene>
<dbReference type="EMBL" id="JANJOU010000010">
    <property type="protein sequence ID" value="MCR0983084.1"/>
    <property type="molecule type" value="Genomic_DNA"/>
</dbReference>
<organism evidence="2 3">
    <name type="scientific">Roseomonas populi</name>
    <dbReference type="NCBI Taxonomy" id="3121582"/>
    <lineage>
        <taxon>Bacteria</taxon>
        <taxon>Pseudomonadati</taxon>
        <taxon>Pseudomonadota</taxon>
        <taxon>Alphaproteobacteria</taxon>
        <taxon>Acetobacterales</taxon>
        <taxon>Roseomonadaceae</taxon>
        <taxon>Roseomonas</taxon>
    </lineage>
</organism>
<comment type="caution">
    <text evidence="2">The sequence shown here is derived from an EMBL/GenBank/DDBJ whole genome shotgun (WGS) entry which is preliminary data.</text>
</comment>
<proteinExistence type="inferred from homology"/>
<dbReference type="PANTHER" id="PTHR42928:SF5">
    <property type="entry name" value="BLR1237 PROTEIN"/>
    <property type="match status" value="1"/>
</dbReference>
<name>A0ABT1X4Q0_9PROT</name>
<comment type="similarity">
    <text evidence="1">Belongs to the UPF0065 (bug) family.</text>
</comment>
<keyword evidence="3" id="KW-1185">Reference proteome</keyword>
<dbReference type="CDD" id="cd13578">
    <property type="entry name" value="PBP2_Bug27"/>
    <property type="match status" value="1"/>
</dbReference>
<evidence type="ECO:0000313" key="3">
    <source>
        <dbReference type="Proteomes" id="UP001524642"/>
    </source>
</evidence>
<reference evidence="2 3" key="1">
    <citation type="submission" date="2022-06" db="EMBL/GenBank/DDBJ databases">
        <title>Roseomonas CN29.</title>
        <authorList>
            <person name="Cheng Y."/>
            <person name="He X."/>
        </authorList>
    </citation>
    <scope>NUCLEOTIDE SEQUENCE [LARGE SCALE GENOMIC DNA]</scope>
    <source>
        <strain evidence="2 3">CN29</strain>
    </source>
</reference>
<accession>A0ABT1X4Q0</accession>
<protein>
    <submittedName>
        <fullName evidence="2">Tripartite tricarboxylate transporter substrate binding protein</fullName>
    </submittedName>
</protein>
<sequence length="326" mass="34144">MNRRDLFLASAGGAFTGLLPSAVRAQATWPDRPIRLIVPFPPAGGTDVIAREIAARLGAATGWNIVIDNRPGAGGNIGLEAVAKAAPDGYTLGMGQAANLAINPALYPRMPFDPLRDFALVSTVAVQPNVLVVAKNAPYRTLADLVSAARSRRSQLTAGNAGNGTVGHLAGEIFARKAGFEIISVPYRGASPVVTDLLAGRVDLFFANPLAVKGTLESGDVRALAVTSATRMRALPDVPTIAEAGYAGFEAVNWTGLVAPAGTPAPVISRLNEEVRKALGQDEVVARLAAEGSEPKGSTPEEFRIFLAAEHEKWGRAVRDARVQLD</sequence>
<dbReference type="Gene3D" id="3.40.190.10">
    <property type="entry name" value="Periplasmic binding protein-like II"/>
    <property type="match status" value="1"/>
</dbReference>
<evidence type="ECO:0000256" key="1">
    <source>
        <dbReference type="ARBA" id="ARBA00006987"/>
    </source>
</evidence>
<dbReference type="PIRSF" id="PIRSF017082">
    <property type="entry name" value="YflP"/>
    <property type="match status" value="1"/>
</dbReference>
<evidence type="ECO:0000313" key="2">
    <source>
        <dbReference type="EMBL" id="MCR0983084.1"/>
    </source>
</evidence>
<dbReference type="RefSeq" id="WP_257716753.1">
    <property type="nucleotide sequence ID" value="NZ_JANJOU010000010.1"/>
</dbReference>
<dbReference type="InterPro" id="IPR005064">
    <property type="entry name" value="BUG"/>
</dbReference>
<dbReference type="Gene3D" id="3.40.190.150">
    <property type="entry name" value="Bordetella uptake gene, domain 1"/>
    <property type="match status" value="1"/>
</dbReference>